<dbReference type="InterPro" id="IPR036663">
    <property type="entry name" value="Fumarylacetoacetase_C_sf"/>
</dbReference>
<dbReference type="Pfam" id="PF01557">
    <property type="entry name" value="FAA_hydrolase"/>
    <property type="match status" value="1"/>
</dbReference>
<dbReference type="RefSeq" id="WP_344424205.1">
    <property type="nucleotide sequence ID" value="NZ_BAAAQK010000024.1"/>
</dbReference>
<organism evidence="3 4">
    <name type="scientific">Pseudonocardia ailaonensis</name>
    <dbReference type="NCBI Taxonomy" id="367279"/>
    <lineage>
        <taxon>Bacteria</taxon>
        <taxon>Bacillati</taxon>
        <taxon>Actinomycetota</taxon>
        <taxon>Actinomycetes</taxon>
        <taxon>Pseudonocardiales</taxon>
        <taxon>Pseudonocardiaceae</taxon>
        <taxon>Pseudonocardia</taxon>
    </lineage>
</organism>
<gene>
    <name evidence="3" type="ORF">GCM10009836_58410</name>
</gene>
<feature type="domain" description="Fumarylacetoacetase-like C-terminal" evidence="2">
    <location>
        <begin position="106"/>
        <end position="260"/>
    </location>
</feature>
<name>A0ABN2NHZ8_9PSEU</name>
<reference evidence="3 4" key="1">
    <citation type="journal article" date="2019" name="Int. J. Syst. Evol. Microbiol.">
        <title>The Global Catalogue of Microorganisms (GCM) 10K type strain sequencing project: providing services to taxonomists for standard genome sequencing and annotation.</title>
        <authorList>
            <consortium name="The Broad Institute Genomics Platform"/>
            <consortium name="The Broad Institute Genome Sequencing Center for Infectious Disease"/>
            <person name="Wu L."/>
            <person name="Ma J."/>
        </authorList>
    </citation>
    <scope>NUCLEOTIDE SEQUENCE [LARGE SCALE GENOMIC DNA]</scope>
    <source>
        <strain evidence="3 4">JCM 16009</strain>
    </source>
</reference>
<dbReference type="Gene3D" id="3.90.850.10">
    <property type="entry name" value="Fumarylacetoacetase-like, C-terminal domain"/>
    <property type="match status" value="1"/>
</dbReference>
<keyword evidence="4" id="KW-1185">Reference proteome</keyword>
<proteinExistence type="predicted"/>
<evidence type="ECO:0000259" key="2">
    <source>
        <dbReference type="Pfam" id="PF01557"/>
    </source>
</evidence>
<dbReference type="EMBL" id="BAAAQK010000024">
    <property type="protein sequence ID" value="GAA1870106.1"/>
    <property type="molecule type" value="Genomic_DNA"/>
</dbReference>
<dbReference type="PANTHER" id="PTHR30143:SF0">
    <property type="entry name" value="2-KETO-4-PENTENOATE HYDRATASE"/>
    <property type="match status" value="1"/>
</dbReference>
<keyword evidence="1" id="KW-0456">Lyase</keyword>
<accession>A0ABN2NHZ8</accession>
<protein>
    <submittedName>
        <fullName evidence="3">Fumarylacetoacetate hydrolase family protein</fullName>
    </submittedName>
</protein>
<dbReference type="PANTHER" id="PTHR30143">
    <property type="entry name" value="ACID HYDRATASE"/>
    <property type="match status" value="1"/>
</dbReference>
<evidence type="ECO:0000313" key="4">
    <source>
        <dbReference type="Proteomes" id="UP001500449"/>
    </source>
</evidence>
<dbReference type="GO" id="GO:0016787">
    <property type="term" value="F:hydrolase activity"/>
    <property type="evidence" value="ECO:0007669"/>
    <property type="project" value="UniProtKB-KW"/>
</dbReference>
<comment type="caution">
    <text evidence="3">The sequence shown here is derived from an EMBL/GenBank/DDBJ whole genome shotgun (WGS) entry which is preliminary data.</text>
</comment>
<evidence type="ECO:0000256" key="1">
    <source>
        <dbReference type="ARBA" id="ARBA00023239"/>
    </source>
</evidence>
<dbReference type="SUPFAM" id="SSF56529">
    <property type="entry name" value="FAH"/>
    <property type="match status" value="1"/>
</dbReference>
<keyword evidence="3" id="KW-0378">Hydrolase</keyword>
<evidence type="ECO:0000313" key="3">
    <source>
        <dbReference type="EMBL" id="GAA1870106.1"/>
    </source>
</evidence>
<sequence>MPSRVLSAEALTTADRAADLLWSAWTAGEVIDELPDDVRPDDHEAGWAVQQRIAERAGSAYGWKIAATSAPSQAVIGIGTPLPGRLFDRFRFEPGDTLPSAGLHMRVVEAEFAFRMGRDVPPGASREEVLEAVAAMHLAIEVPDSRILHFAKAGSSQLMADVACAGQFVLGREVDGWREAELSTWPATLWINGEIAARGNGAEVMGDPRTALVWLADELTALGTTLKAGEIITTGSTTPVPPISAGDSVRADFGDHGDVEISFT</sequence>
<dbReference type="InterPro" id="IPR050772">
    <property type="entry name" value="Hydratase-Decarb/MhpD_sf"/>
</dbReference>
<dbReference type="Proteomes" id="UP001500449">
    <property type="component" value="Unassembled WGS sequence"/>
</dbReference>
<dbReference type="InterPro" id="IPR011234">
    <property type="entry name" value="Fumarylacetoacetase-like_C"/>
</dbReference>